<evidence type="ECO:0000313" key="1">
    <source>
        <dbReference type="EMBL" id="KUP07563.1"/>
    </source>
</evidence>
<sequence>MKNKTTFLQKYPFLISSVMVIIINLTGCGSPLKSNTEVVINESFGTHFDLVDTVKVEQKVGVDNYETTTILNPSNMVEYLEGATAYDETLTGIEFDYIFTFLTSESMREYNHRQQEASIKFSQSKNILCYERTCLKLSDDFILFLKENHALN</sequence>
<dbReference type="RefSeq" id="WP_059350589.1">
    <property type="nucleotide sequence ID" value="NZ_LDYG01000021.1"/>
</dbReference>
<keyword evidence="2" id="KW-1185">Reference proteome</keyword>
<proteinExistence type="predicted"/>
<dbReference type="AlphaFoldDB" id="A0A147KA49"/>
<name>A0A147KA49_9BACI</name>
<dbReference type="PATRIC" id="fig|1150625.3.peg.1017"/>
<dbReference type="Proteomes" id="UP000074108">
    <property type="component" value="Unassembled WGS sequence"/>
</dbReference>
<reference evidence="1 2" key="1">
    <citation type="journal article" date="2016" name="Front. Microbiol.">
        <title>Microevolution Analysis of Bacillus coahuilensis Unveils Differences in Phosphorus Acquisition Strategies and Their Regulation.</title>
        <authorList>
            <person name="Gomez-Lunar Z."/>
            <person name="Hernandez-Gonzalez I."/>
            <person name="Rodriguez-Torres M.D."/>
            <person name="Souza V."/>
            <person name="Olmedo-Alvarez G."/>
        </authorList>
    </citation>
    <scope>NUCLEOTIDE SEQUENCE [LARGE SCALE GENOMIC DNA]</scope>
    <source>
        <strain evidence="2">p1.1.43</strain>
    </source>
</reference>
<accession>A0A147KA49</accession>
<protein>
    <submittedName>
        <fullName evidence="1">Uncharacterized protein</fullName>
    </submittedName>
</protein>
<evidence type="ECO:0000313" key="2">
    <source>
        <dbReference type="Proteomes" id="UP000074108"/>
    </source>
</evidence>
<dbReference type="EMBL" id="LDYG01000021">
    <property type="protein sequence ID" value="KUP07563.1"/>
    <property type="molecule type" value="Genomic_DNA"/>
</dbReference>
<gene>
    <name evidence="1" type="ORF">Q75_04850</name>
</gene>
<comment type="caution">
    <text evidence="1">The sequence shown here is derived from an EMBL/GenBank/DDBJ whole genome shotgun (WGS) entry which is preliminary data.</text>
</comment>
<organism evidence="1 2">
    <name type="scientific">Bacillus coahuilensis p1.1.43</name>
    <dbReference type="NCBI Taxonomy" id="1150625"/>
    <lineage>
        <taxon>Bacteria</taxon>
        <taxon>Bacillati</taxon>
        <taxon>Bacillota</taxon>
        <taxon>Bacilli</taxon>
        <taxon>Bacillales</taxon>
        <taxon>Bacillaceae</taxon>
        <taxon>Bacillus</taxon>
    </lineage>
</organism>